<gene>
    <name evidence="2" type="ORF">S06H3_21980</name>
</gene>
<dbReference type="EMBL" id="BARV01011650">
    <property type="protein sequence ID" value="GAI10516.1"/>
    <property type="molecule type" value="Genomic_DNA"/>
</dbReference>
<proteinExistence type="predicted"/>
<dbReference type="AlphaFoldDB" id="X1LXL7"/>
<comment type="caution">
    <text evidence="2">The sequence shown here is derived from an EMBL/GenBank/DDBJ whole genome shotgun (WGS) entry which is preliminary data.</text>
</comment>
<feature type="compositionally biased region" description="Basic and acidic residues" evidence="1">
    <location>
        <begin position="1"/>
        <end position="21"/>
    </location>
</feature>
<evidence type="ECO:0000313" key="2">
    <source>
        <dbReference type="EMBL" id="GAI10516.1"/>
    </source>
</evidence>
<sequence>QKRNKASERVLENFERTERTNKQKSLRSGNKYGSIAYSIPVH</sequence>
<accession>X1LXL7</accession>
<feature type="non-terminal residue" evidence="2">
    <location>
        <position position="1"/>
    </location>
</feature>
<name>X1LXL7_9ZZZZ</name>
<protein>
    <submittedName>
        <fullName evidence="2">Uncharacterized protein</fullName>
    </submittedName>
</protein>
<organism evidence="2">
    <name type="scientific">marine sediment metagenome</name>
    <dbReference type="NCBI Taxonomy" id="412755"/>
    <lineage>
        <taxon>unclassified sequences</taxon>
        <taxon>metagenomes</taxon>
        <taxon>ecological metagenomes</taxon>
    </lineage>
</organism>
<evidence type="ECO:0000256" key="1">
    <source>
        <dbReference type="SAM" id="MobiDB-lite"/>
    </source>
</evidence>
<feature type="region of interest" description="Disordered" evidence="1">
    <location>
        <begin position="1"/>
        <end position="42"/>
    </location>
</feature>
<reference evidence="2" key="1">
    <citation type="journal article" date="2014" name="Front. Microbiol.">
        <title>High frequency of phylogenetically diverse reductive dehalogenase-homologous genes in deep subseafloor sedimentary metagenomes.</title>
        <authorList>
            <person name="Kawai M."/>
            <person name="Futagami T."/>
            <person name="Toyoda A."/>
            <person name="Takaki Y."/>
            <person name="Nishi S."/>
            <person name="Hori S."/>
            <person name="Arai W."/>
            <person name="Tsubouchi T."/>
            <person name="Morono Y."/>
            <person name="Uchiyama I."/>
            <person name="Ito T."/>
            <person name="Fujiyama A."/>
            <person name="Inagaki F."/>
            <person name="Takami H."/>
        </authorList>
    </citation>
    <scope>NUCLEOTIDE SEQUENCE</scope>
    <source>
        <strain evidence="2">Expedition CK06-06</strain>
    </source>
</reference>